<dbReference type="EMBL" id="JAJADQ010000013">
    <property type="protein sequence ID" value="MCB2379996.1"/>
    <property type="molecule type" value="Genomic_DNA"/>
</dbReference>
<dbReference type="Proteomes" id="UP001165297">
    <property type="component" value="Unassembled WGS sequence"/>
</dbReference>
<dbReference type="InterPro" id="IPR034660">
    <property type="entry name" value="DinB/YfiT-like"/>
</dbReference>
<reference evidence="2" key="1">
    <citation type="submission" date="2021-10" db="EMBL/GenBank/DDBJ databases">
        <authorList>
            <person name="Dean J.D."/>
            <person name="Kim M.K."/>
            <person name="Newey C.N."/>
            <person name="Stoker T.S."/>
            <person name="Thompson D.W."/>
            <person name="Grose J.H."/>
        </authorList>
    </citation>
    <scope>NUCLEOTIDE SEQUENCE</scope>
    <source>
        <strain evidence="2">BT635</strain>
    </source>
</reference>
<dbReference type="RefSeq" id="WP_226189612.1">
    <property type="nucleotide sequence ID" value="NZ_JAJADQ010000013.1"/>
</dbReference>
<comment type="caution">
    <text evidence="2">The sequence shown here is derived from an EMBL/GenBank/DDBJ whole genome shotgun (WGS) entry which is preliminary data.</text>
</comment>
<dbReference type="Pfam" id="PF12867">
    <property type="entry name" value="DinB_2"/>
    <property type="match status" value="1"/>
</dbReference>
<proteinExistence type="predicted"/>
<dbReference type="InterPro" id="IPR024775">
    <property type="entry name" value="DinB-like"/>
</dbReference>
<gene>
    <name evidence="2" type="ORF">LGH70_20545</name>
</gene>
<dbReference type="Gene3D" id="1.20.120.450">
    <property type="entry name" value="dinb family like domain"/>
    <property type="match status" value="1"/>
</dbReference>
<accession>A0ABS8AI85</accession>
<protein>
    <submittedName>
        <fullName evidence="2">DinB family protein</fullName>
    </submittedName>
</protein>
<sequence length="189" mass="21309">MLSTVLLRQLTDQVQELHTTAESQLQPLPLPVLNFKPTPGSWSALECLEHLNRYSRFYNAELTTALHAQPQTATPHEVGFSWLGRKSYDTVRPDNGKKHRTITHMNPAGSQLGTEALHEFLQHQKCLLEMLAAAQGTNLNRKAVRIEFFKLLKLRVGEALQFVVAHEQRHLQQALRAAHQATTAPILVV</sequence>
<keyword evidence="3" id="KW-1185">Reference proteome</keyword>
<evidence type="ECO:0000259" key="1">
    <source>
        <dbReference type="Pfam" id="PF12867"/>
    </source>
</evidence>
<name>A0ABS8AI85_9BACT</name>
<organism evidence="2 3">
    <name type="scientific">Hymenobacter nitidus</name>
    <dbReference type="NCBI Taxonomy" id="2880929"/>
    <lineage>
        <taxon>Bacteria</taxon>
        <taxon>Pseudomonadati</taxon>
        <taxon>Bacteroidota</taxon>
        <taxon>Cytophagia</taxon>
        <taxon>Cytophagales</taxon>
        <taxon>Hymenobacteraceae</taxon>
        <taxon>Hymenobacter</taxon>
    </lineage>
</organism>
<evidence type="ECO:0000313" key="2">
    <source>
        <dbReference type="EMBL" id="MCB2379996.1"/>
    </source>
</evidence>
<dbReference type="SUPFAM" id="SSF109854">
    <property type="entry name" value="DinB/YfiT-like putative metalloenzymes"/>
    <property type="match status" value="1"/>
</dbReference>
<evidence type="ECO:0000313" key="3">
    <source>
        <dbReference type="Proteomes" id="UP001165297"/>
    </source>
</evidence>
<feature type="domain" description="DinB-like" evidence="1">
    <location>
        <begin position="22"/>
        <end position="174"/>
    </location>
</feature>